<sequence>MTQGGTTPAARDETDAPLGHRGVLERYESVSELFRALSSPVRVALVTLLTDREMCVHELVDALGLPQPLVSQHLRILRDADLVHRTRRGREVAYVLTDDHVAHIVADARQHSGETADGVDEPVEEHEDAVRVCSP</sequence>
<evidence type="ECO:0000313" key="6">
    <source>
        <dbReference type="EMBL" id="MFC5380009.1"/>
    </source>
</evidence>
<evidence type="ECO:0000256" key="2">
    <source>
        <dbReference type="ARBA" id="ARBA00023125"/>
    </source>
</evidence>
<keyword evidence="2" id="KW-0238">DNA-binding</keyword>
<organism evidence="6 7">
    <name type="scientific">Aquipuribacter nitratireducens</name>
    <dbReference type="NCBI Taxonomy" id="650104"/>
    <lineage>
        <taxon>Bacteria</taxon>
        <taxon>Bacillati</taxon>
        <taxon>Actinomycetota</taxon>
        <taxon>Actinomycetes</taxon>
        <taxon>Micrococcales</taxon>
        <taxon>Intrasporangiaceae</taxon>
        <taxon>Aquipuribacter</taxon>
    </lineage>
</organism>
<gene>
    <name evidence="6" type="ORF">ACFPJ6_04320</name>
</gene>
<comment type="caution">
    <text evidence="6">The sequence shown here is derived from an EMBL/GenBank/DDBJ whole genome shotgun (WGS) entry which is preliminary data.</text>
</comment>
<dbReference type="CDD" id="cd00090">
    <property type="entry name" value="HTH_ARSR"/>
    <property type="match status" value="1"/>
</dbReference>
<accession>A0ABW0GK68</accession>
<name>A0ABW0GK68_9MICO</name>
<feature type="compositionally biased region" description="Acidic residues" evidence="4">
    <location>
        <begin position="117"/>
        <end position="127"/>
    </location>
</feature>
<dbReference type="PANTHER" id="PTHR43132:SF2">
    <property type="entry name" value="ARSENICAL RESISTANCE OPERON REPRESSOR ARSR-RELATED"/>
    <property type="match status" value="1"/>
</dbReference>
<dbReference type="RefSeq" id="WP_340271425.1">
    <property type="nucleotide sequence ID" value="NZ_JBBEOG010000011.1"/>
</dbReference>
<keyword evidence="1" id="KW-0805">Transcription regulation</keyword>
<evidence type="ECO:0000256" key="1">
    <source>
        <dbReference type="ARBA" id="ARBA00023015"/>
    </source>
</evidence>
<dbReference type="InterPro" id="IPR011991">
    <property type="entry name" value="ArsR-like_HTH"/>
</dbReference>
<feature type="region of interest" description="Disordered" evidence="4">
    <location>
        <begin position="112"/>
        <end position="135"/>
    </location>
</feature>
<dbReference type="SMART" id="SM00418">
    <property type="entry name" value="HTH_ARSR"/>
    <property type="match status" value="1"/>
</dbReference>
<dbReference type="InterPro" id="IPR036388">
    <property type="entry name" value="WH-like_DNA-bd_sf"/>
</dbReference>
<reference evidence="7" key="1">
    <citation type="journal article" date="2019" name="Int. J. Syst. Evol. Microbiol.">
        <title>The Global Catalogue of Microorganisms (GCM) 10K type strain sequencing project: providing services to taxonomists for standard genome sequencing and annotation.</title>
        <authorList>
            <consortium name="The Broad Institute Genomics Platform"/>
            <consortium name="The Broad Institute Genome Sequencing Center for Infectious Disease"/>
            <person name="Wu L."/>
            <person name="Ma J."/>
        </authorList>
    </citation>
    <scope>NUCLEOTIDE SEQUENCE [LARGE SCALE GENOMIC DNA]</scope>
    <source>
        <strain evidence="7">CCUG 43114</strain>
    </source>
</reference>
<dbReference type="InterPro" id="IPR036390">
    <property type="entry name" value="WH_DNA-bd_sf"/>
</dbReference>
<dbReference type="PRINTS" id="PR00778">
    <property type="entry name" value="HTHARSR"/>
</dbReference>
<proteinExistence type="predicted"/>
<dbReference type="Proteomes" id="UP001596122">
    <property type="component" value="Unassembled WGS sequence"/>
</dbReference>
<dbReference type="EMBL" id="JBHSLD010000004">
    <property type="protein sequence ID" value="MFC5380009.1"/>
    <property type="molecule type" value="Genomic_DNA"/>
</dbReference>
<dbReference type="SUPFAM" id="SSF46785">
    <property type="entry name" value="Winged helix' DNA-binding domain"/>
    <property type="match status" value="1"/>
</dbReference>
<dbReference type="PANTHER" id="PTHR43132">
    <property type="entry name" value="ARSENICAL RESISTANCE OPERON REPRESSOR ARSR-RELATED"/>
    <property type="match status" value="1"/>
</dbReference>
<dbReference type="InterPro" id="IPR001845">
    <property type="entry name" value="HTH_ArsR_DNA-bd_dom"/>
</dbReference>
<keyword evidence="3" id="KW-0804">Transcription</keyword>
<evidence type="ECO:0000256" key="4">
    <source>
        <dbReference type="SAM" id="MobiDB-lite"/>
    </source>
</evidence>
<protein>
    <submittedName>
        <fullName evidence="6">ArsR/SmtB family transcription factor</fullName>
    </submittedName>
</protein>
<dbReference type="Pfam" id="PF01022">
    <property type="entry name" value="HTH_5"/>
    <property type="match status" value="1"/>
</dbReference>
<dbReference type="Gene3D" id="1.10.10.10">
    <property type="entry name" value="Winged helix-like DNA-binding domain superfamily/Winged helix DNA-binding domain"/>
    <property type="match status" value="1"/>
</dbReference>
<keyword evidence="7" id="KW-1185">Reference proteome</keyword>
<evidence type="ECO:0000313" key="7">
    <source>
        <dbReference type="Proteomes" id="UP001596122"/>
    </source>
</evidence>
<evidence type="ECO:0000256" key="3">
    <source>
        <dbReference type="ARBA" id="ARBA00023163"/>
    </source>
</evidence>
<dbReference type="InterPro" id="IPR051011">
    <property type="entry name" value="Metal_resp_trans_reg"/>
</dbReference>
<dbReference type="PROSITE" id="PS50987">
    <property type="entry name" value="HTH_ARSR_2"/>
    <property type="match status" value="1"/>
</dbReference>
<dbReference type="NCBIfam" id="NF033788">
    <property type="entry name" value="HTH_metalloreg"/>
    <property type="match status" value="1"/>
</dbReference>
<evidence type="ECO:0000259" key="5">
    <source>
        <dbReference type="PROSITE" id="PS50987"/>
    </source>
</evidence>
<feature type="domain" description="HTH arsR-type" evidence="5">
    <location>
        <begin position="24"/>
        <end position="116"/>
    </location>
</feature>